<feature type="region of interest" description="Disordered" evidence="1">
    <location>
        <begin position="360"/>
        <end position="382"/>
    </location>
</feature>
<keyword evidence="3" id="KW-1185">Reference proteome</keyword>
<evidence type="ECO:0000313" key="3">
    <source>
        <dbReference type="Proteomes" id="UP000728185"/>
    </source>
</evidence>
<sequence>MSSVCTILVPQSTEHGLARSRLNTRDSYPIYEGLDSLDLILSDRNTSAQWTRVPSTNKRTLAVVPAPAVPPHIFQSSPANKAGDAETEVNRRRSATRVQLSIPPSGANVNAITDVNPHSDLPAMETAVSPGVYSNVNSSQNTPNEIATRQKTTATDHNGHGLPGIRLRPALRRAATISPVRQYRAYQQEISDVPDLETQQPAMSSGFVSAGSIVAAPDDGSEGANKSGVVKGKNNDFHALPPPVDVHSYPFVLDLERGLNKLNQCVVKDSTEPELNGNPTSDGKPGNAVPKVIRPQRQITCFSGPVQNAGSSKFLLGRVASNEDICIQTEAPFVFTIAATDKEICITKVASVDDLKRFTCSENPETDKPQQQQQQRKFSQPTRRTVPVNLRLTFGSESSLPGCERSRKPDALPPGSSYRVMYHVDIPYGSNVAHFRRDALRRAHSVGSRNPFRYSLPCISYREDEPKPIALVS</sequence>
<reference evidence="2" key="1">
    <citation type="submission" date="2019-05" db="EMBL/GenBank/DDBJ databases">
        <title>Annotation for the trematode Fasciolopsis buski.</title>
        <authorList>
            <person name="Choi Y.-J."/>
        </authorList>
    </citation>
    <scope>NUCLEOTIDE SEQUENCE</scope>
    <source>
        <strain evidence="2">HT</strain>
        <tissue evidence="2">Whole worm</tissue>
    </source>
</reference>
<name>A0A8E0RWN2_9TREM</name>
<dbReference type="OrthoDB" id="6251263at2759"/>
<organism evidence="2 3">
    <name type="scientific">Fasciolopsis buskii</name>
    <dbReference type="NCBI Taxonomy" id="27845"/>
    <lineage>
        <taxon>Eukaryota</taxon>
        <taxon>Metazoa</taxon>
        <taxon>Spiralia</taxon>
        <taxon>Lophotrochozoa</taxon>
        <taxon>Platyhelminthes</taxon>
        <taxon>Trematoda</taxon>
        <taxon>Digenea</taxon>
        <taxon>Plagiorchiida</taxon>
        <taxon>Echinostomata</taxon>
        <taxon>Echinostomatoidea</taxon>
        <taxon>Fasciolidae</taxon>
        <taxon>Fasciolopsis</taxon>
    </lineage>
</organism>
<dbReference type="EMBL" id="LUCM01004072">
    <property type="protein sequence ID" value="KAA0194895.1"/>
    <property type="molecule type" value="Genomic_DNA"/>
</dbReference>
<accession>A0A8E0RWN2</accession>
<proteinExistence type="predicted"/>
<feature type="region of interest" description="Disordered" evidence="1">
    <location>
        <begin position="270"/>
        <end position="289"/>
    </location>
</feature>
<evidence type="ECO:0000313" key="2">
    <source>
        <dbReference type="EMBL" id="KAA0194895.1"/>
    </source>
</evidence>
<protein>
    <submittedName>
        <fullName evidence="2">Uncharacterized protein</fullName>
    </submittedName>
</protein>
<evidence type="ECO:0000256" key="1">
    <source>
        <dbReference type="SAM" id="MobiDB-lite"/>
    </source>
</evidence>
<dbReference type="Proteomes" id="UP000728185">
    <property type="component" value="Unassembled WGS sequence"/>
</dbReference>
<gene>
    <name evidence="2" type="ORF">FBUS_04276</name>
</gene>
<dbReference type="AlphaFoldDB" id="A0A8E0RWN2"/>
<comment type="caution">
    <text evidence="2">The sequence shown here is derived from an EMBL/GenBank/DDBJ whole genome shotgun (WGS) entry which is preliminary data.</text>
</comment>